<protein>
    <submittedName>
        <fullName evidence="1">Uncharacterized protein</fullName>
    </submittedName>
</protein>
<dbReference type="InParanoid" id="A0A1D3CV14"/>
<proteinExistence type="predicted"/>
<evidence type="ECO:0000313" key="1">
    <source>
        <dbReference type="EMBL" id="OEH75043.1"/>
    </source>
</evidence>
<dbReference type="Proteomes" id="UP000095192">
    <property type="component" value="Unassembled WGS sequence"/>
</dbReference>
<dbReference type="AlphaFoldDB" id="A0A1D3CV14"/>
<dbReference type="VEuPathDB" id="ToxoDB:cyc_00760"/>
<accession>A0A1D3CV14</accession>
<organism evidence="1 2">
    <name type="scientific">Cyclospora cayetanensis</name>
    <dbReference type="NCBI Taxonomy" id="88456"/>
    <lineage>
        <taxon>Eukaryota</taxon>
        <taxon>Sar</taxon>
        <taxon>Alveolata</taxon>
        <taxon>Apicomplexa</taxon>
        <taxon>Conoidasida</taxon>
        <taxon>Coccidia</taxon>
        <taxon>Eucoccidiorida</taxon>
        <taxon>Eimeriorina</taxon>
        <taxon>Eimeriidae</taxon>
        <taxon>Cyclospora</taxon>
    </lineage>
</organism>
<dbReference type="EMBL" id="JROU02001840">
    <property type="protein sequence ID" value="OEH75043.1"/>
    <property type="molecule type" value="Genomic_DNA"/>
</dbReference>
<keyword evidence="2" id="KW-1185">Reference proteome</keyword>
<gene>
    <name evidence="1" type="ORF">cyc_00760</name>
</gene>
<evidence type="ECO:0000313" key="2">
    <source>
        <dbReference type="Proteomes" id="UP000095192"/>
    </source>
</evidence>
<name>A0A1D3CV14_9EIME</name>
<comment type="caution">
    <text evidence="1">The sequence shown here is derived from an EMBL/GenBank/DDBJ whole genome shotgun (WGS) entry which is preliminary data.</text>
</comment>
<reference evidence="1 2" key="1">
    <citation type="journal article" date="2016" name="BMC Genomics">
        <title>Comparative genomics reveals Cyclospora cayetanensis possesses coccidia-like metabolism and invasion components but unique surface antigens.</title>
        <authorList>
            <person name="Liu S."/>
            <person name="Wang L."/>
            <person name="Zheng H."/>
            <person name="Xu Z."/>
            <person name="Roellig D.M."/>
            <person name="Li N."/>
            <person name="Frace M.A."/>
            <person name="Tang K."/>
            <person name="Arrowood M.J."/>
            <person name="Moss D.M."/>
            <person name="Zhang L."/>
            <person name="Feng Y."/>
            <person name="Xiao L."/>
        </authorList>
    </citation>
    <scope>NUCLEOTIDE SEQUENCE [LARGE SCALE GENOMIC DNA]</scope>
    <source>
        <strain evidence="1 2">CHN_HEN01</strain>
    </source>
</reference>
<sequence length="76" mass="8244">MAGKGMTLLFFRETALQSKVGIYPARTPHFALNHRHAQAREQLIIQGLASLCQIDLVTMAGLDIARAVAAEVLLKG</sequence>